<dbReference type="Proteomes" id="UP000799324">
    <property type="component" value="Unassembled WGS sequence"/>
</dbReference>
<gene>
    <name evidence="2" type="ORF">K491DRAFT_243183</name>
</gene>
<dbReference type="AlphaFoldDB" id="A0A6A6SKU1"/>
<keyword evidence="3" id="KW-1185">Reference proteome</keyword>
<reference evidence="2" key="1">
    <citation type="journal article" date="2020" name="Stud. Mycol.">
        <title>101 Dothideomycetes genomes: a test case for predicting lifestyles and emergence of pathogens.</title>
        <authorList>
            <person name="Haridas S."/>
            <person name="Albert R."/>
            <person name="Binder M."/>
            <person name="Bloem J."/>
            <person name="Labutti K."/>
            <person name="Salamov A."/>
            <person name="Andreopoulos B."/>
            <person name="Baker S."/>
            <person name="Barry K."/>
            <person name="Bills G."/>
            <person name="Bluhm B."/>
            <person name="Cannon C."/>
            <person name="Castanera R."/>
            <person name="Culley D."/>
            <person name="Daum C."/>
            <person name="Ezra D."/>
            <person name="Gonzalez J."/>
            <person name="Henrissat B."/>
            <person name="Kuo A."/>
            <person name="Liang C."/>
            <person name="Lipzen A."/>
            <person name="Lutzoni F."/>
            <person name="Magnuson J."/>
            <person name="Mondo S."/>
            <person name="Nolan M."/>
            <person name="Ohm R."/>
            <person name="Pangilinan J."/>
            <person name="Park H.-J."/>
            <person name="Ramirez L."/>
            <person name="Alfaro M."/>
            <person name="Sun H."/>
            <person name="Tritt A."/>
            <person name="Yoshinaga Y."/>
            <person name="Zwiers L.-H."/>
            <person name="Turgeon B."/>
            <person name="Goodwin S."/>
            <person name="Spatafora J."/>
            <person name="Crous P."/>
            <person name="Grigoriev I."/>
        </authorList>
    </citation>
    <scope>NUCLEOTIDE SEQUENCE</scope>
    <source>
        <strain evidence="2">CBS 122681</strain>
    </source>
</reference>
<evidence type="ECO:0008006" key="4">
    <source>
        <dbReference type="Google" id="ProtNLM"/>
    </source>
</evidence>
<feature type="coiled-coil region" evidence="1">
    <location>
        <begin position="310"/>
        <end position="337"/>
    </location>
</feature>
<name>A0A6A6SKU1_9PLEO</name>
<dbReference type="PANTHER" id="PTHR40619:SF3">
    <property type="entry name" value="FUNGAL STAND N-TERMINAL GOODBYE DOMAIN-CONTAINING PROTEIN"/>
    <property type="match status" value="1"/>
</dbReference>
<evidence type="ECO:0000313" key="2">
    <source>
        <dbReference type="EMBL" id="KAF2648476.1"/>
    </source>
</evidence>
<accession>A0A6A6SKU1</accession>
<proteinExistence type="predicted"/>
<evidence type="ECO:0000313" key="3">
    <source>
        <dbReference type="Proteomes" id="UP000799324"/>
    </source>
</evidence>
<organism evidence="2 3">
    <name type="scientific">Lophiostoma macrostomum CBS 122681</name>
    <dbReference type="NCBI Taxonomy" id="1314788"/>
    <lineage>
        <taxon>Eukaryota</taxon>
        <taxon>Fungi</taxon>
        <taxon>Dikarya</taxon>
        <taxon>Ascomycota</taxon>
        <taxon>Pezizomycotina</taxon>
        <taxon>Dothideomycetes</taxon>
        <taxon>Pleosporomycetidae</taxon>
        <taxon>Pleosporales</taxon>
        <taxon>Lophiostomataceae</taxon>
        <taxon>Lophiostoma</taxon>
    </lineage>
</organism>
<dbReference type="EMBL" id="MU004536">
    <property type="protein sequence ID" value="KAF2648476.1"/>
    <property type="molecule type" value="Genomic_DNA"/>
</dbReference>
<sequence>MATLTLLDRANSELSTEDRKLVKRSTADFINEHVTQPHELGSPIFRTDSGFVTEDQSNTHDKLQSEIWAEAFREAQNLALILEQSQGKLKNHDPKFKPISSGNFTLSELTAAIETHKCRYELEDLRGSRGFLRKGFRKLSENAQSFRQWLDLVPNSSYSAPIVGALVVMLAMADRMHKVREEIFKMMVAVPEEFNELRDYLSVYSEVSDETLSRKAADVCTNISRTLQQAMKFMGDNPFKKVLKSLKGDSYEKVTLDCIEKLAESKKQFRGAIDKHLHSRVGNLFRLAKSSSMLQKMIAWEVLQSRETTLAAINSSHQDLKAELSELRNVVNNAMYNKLLSDEDERGYLAQMAAKKLLEADAQNSMPTNSCLPVSEMVIPHFDAKRTRLDILTCLAQGSSLSSLEVGRLTCIKHDSVFRKWILESTTSSAIHCDANADVGPADYISTTSFLCAEAAHLLEPVKRTVVLSYFCGLRAAPASGTRAGAKDLITSLLGQLLEYQTAGLFRHASIDNRLWESPKSRKPSGLCETFKALILQLPEDWSVVCFIDGIEFYETLLRVEGTVEVIRFLLKLVRKLEKRGGPALKLMVAATKMSLVIGKEFGPAKRIVCSEDPVEESILPADVVAGEILRST</sequence>
<evidence type="ECO:0000256" key="1">
    <source>
        <dbReference type="SAM" id="Coils"/>
    </source>
</evidence>
<protein>
    <recommendedName>
        <fullName evidence="4">Fungal STAND N-terminal Goodbye domain-containing protein</fullName>
    </recommendedName>
</protein>
<keyword evidence="1" id="KW-0175">Coiled coil</keyword>
<dbReference type="PANTHER" id="PTHR40619">
    <property type="entry name" value="FUNGAL STAND N-TERMINAL GOODBYE DOMAIN-CONTAINING PROTEIN"/>
    <property type="match status" value="1"/>
</dbReference>
<dbReference type="OrthoDB" id="5419927at2759"/>